<sequence length="177" mass="20609">MDTLFDYRYRKKNFISRLFLATFILAFTIVWSLAASQFFPVFGASDSHFSFSLGKMLFVFVPSCFFILSLYMLITALIRLLPLSIIKGNQEGLMVRPGYFKSYFLSWSEIESLRYESGTYTTYDSDYGRRDSRYDYLYIKPVDKRTLRVTISDLNGTIDDLVSDFKKINPNLTIKGI</sequence>
<feature type="transmembrane region" description="Helical" evidence="1">
    <location>
        <begin position="18"/>
        <end position="39"/>
    </location>
</feature>
<dbReference type="EMBL" id="PRDG01000001">
    <property type="protein sequence ID" value="MBP2622790.1"/>
    <property type="molecule type" value="Genomic_DNA"/>
</dbReference>
<proteinExistence type="predicted"/>
<protein>
    <submittedName>
        <fullName evidence="2">Uncharacterized protein</fullName>
    </submittedName>
</protein>
<accession>A0ABS5B1Z9</accession>
<organism evidence="2 3">
    <name type="scientific">Streptococcus oricebi</name>
    <dbReference type="NCBI Taxonomy" id="1547447"/>
    <lineage>
        <taxon>Bacteria</taxon>
        <taxon>Bacillati</taxon>
        <taxon>Bacillota</taxon>
        <taxon>Bacilli</taxon>
        <taxon>Lactobacillales</taxon>
        <taxon>Streptococcaceae</taxon>
        <taxon>Streptococcus</taxon>
    </lineage>
</organism>
<evidence type="ECO:0000256" key="1">
    <source>
        <dbReference type="SAM" id="Phobius"/>
    </source>
</evidence>
<comment type="caution">
    <text evidence="2">The sequence shown here is derived from an EMBL/GenBank/DDBJ whole genome shotgun (WGS) entry which is preliminary data.</text>
</comment>
<name>A0ABS5B1Z9_9STRE</name>
<keyword evidence="1" id="KW-1133">Transmembrane helix</keyword>
<feature type="transmembrane region" description="Helical" evidence="1">
    <location>
        <begin position="59"/>
        <end position="81"/>
    </location>
</feature>
<keyword evidence="1" id="KW-0812">Transmembrane</keyword>
<evidence type="ECO:0000313" key="2">
    <source>
        <dbReference type="EMBL" id="MBP2622790.1"/>
    </source>
</evidence>
<dbReference type="Proteomes" id="UP001519296">
    <property type="component" value="Unassembled WGS sequence"/>
</dbReference>
<keyword evidence="1" id="KW-0472">Membrane</keyword>
<evidence type="ECO:0000313" key="3">
    <source>
        <dbReference type="Proteomes" id="UP001519296"/>
    </source>
</evidence>
<reference evidence="2 3" key="1">
    <citation type="submission" date="2018-02" db="EMBL/GenBank/DDBJ databases">
        <title>Draft genome sequence of Streptococcus oricebi CCUG 70868T type strain.</title>
        <authorList>
            <person name="Mendez V."/>
            <person name="Salva-Serra F."/>
            <person name="Jaen-Luchoro D."/>
            <person name="Gonzales-Siles L."/>
            <person name="Karlsson R."/>
            <person name="Engstrom-Jakobsson H."/>
            <person name="Busquets A."/>
            <person name="Gomila M."/>
            <person name="Pineiro-Iglesias B."/>
            <person name="Bennasar-Figueras A."/>
            <person name="Seeger M."/>
            <person name="Moore E."/>
        </authorList>
    </citation>
    <scope>NUCLEOTIDE SEQUENCE [LARGE SCALE GENOMIC DNA]</scope>
    <source>
        <strain evidence="2 3">CCUG 70868</strain>
    </source>
</reference>
<keyword evidence="3" id="KW-1185">Reference proteome</keyword>
<dbReference type="RefSeq" id="WP_209626979.1">
    <property type="nucleotide sequence ID" value="NZ_PRDG01000001.1"/>
</dbReference>
<gene>
    <name evidence="2" type="ORF">C4K46_02420</name>
</gene>